<dbReference type="Proteomes" id="UP000095280">
    <property type="component" value="Unplaced"/>
</dbReference>
<proteinExistence type="predicted"/>
<reference evidence="2" key="1">
    <citation type="submission" date="2016-11" db="UniProtKB">
        <authorList>
            <consortium name="WormBaseParasite"/>
        </authorList>
    </citation>
    <scope>IDENTIFICATION</scope>
</reference>
<evidence type="ECO:0000313" key="1">
    <source>
        <dbReference type="Proteomes" id="UP000095280"/>
    </source>
</evidence>
<organism evidence="1 2">
    <name type="scientific">Macrostomum lignano</name>
    <dbReference type="NCBI Taxonomy" id="282301"/>
    <lineage>
        <taxon>Eukaryota</taxon>
        <taxon>Metazoa</taxon>
        <taxon>Spiralia</taxon>
        <taxon>Lophotrochozoa</taxon>
        <taxon>Platyhelminthes</taxon>
        <taxon>Rhabditophora</taxon>
        <taxon>Macrostomorpha</taxon>
        <taxon>Macrostomida</taxon>
        <taxon>Macrostomidae</taxon>
        <taxon>Macrostomum</taxon>
    </lineage>
</organism>
<name>A0A1I8HCM5_9PLAT</name>
<dbReference type="WBParaSite" id="maker-uti_cns_0005467-snap-gene-0.9-mRNA-1">
    <property type="protein sequence ID" value="maker-uti_cns_0005467-snap-gene-0.9-mRNA-1"/>
    <property type="gene ID" value="maker-uti_cns_0005467-snap-gene-0.9"/>
</dbReference>
<sequence length="119" mass="12736">MAIVWIRNSSSTAVWAATTAAGPAHSSRCQTPKSAGSRGKTWKAGSLWIECVAKSWRAATSTPATTGLAPRRSRCATASATKTSATVRARSAALRSELRWLCLQPSWPRLGASEHELLR</sequence>
<evidence type="ECO:0000313" key="2">
    <source>
        <dbReference type="WBParaSite" id="maker-uti_cns_0005467-snap-gene-0.9-mRNA-1"/>
    </source>
</evidence>
<keyword evidence="1" id="KW-1185">Reference proteome</keyword>
<accession>A0A1I8HCM5</accession>
<protein>
    <submittedName>
        <fullName evidence="2">Secreted protein</fullName>
    </submittedName>
</protein>
<dbReference type="AlphaFoldDB" id="A0A1I8HCM5"/>